<feature type="transmembrane region" description="Helical" evidence="1">
    <location>
        <begin position="72"/>
        <end position="96"/>
    </location>
</feature>
<evidence type="ECO:0000313" key="3">
    <source>
        <dbReference type="Proteomes" id="UP000004633"/>
    </source>
</evidence>
<accession>E7N2B2</accession>
<feature type="transmembrane region" description="Helical" evidence="1">
    <location>
        <begin position="47"/>
        <end position="63"/>
    </location>
</feature>
<dbReference type="STRING" id="749551.HMPREF9555_01123"/>
<sequence>MTAEKIVKKTGTVFRVFWTEIRTFSLPVIVFLLGLGCAAFLSLFSSYIGGIMLFCAILFYLLSRRSDFWMQVFLGSGFIMFMGAASFFTLMTALFIDLDFPPNGAENYKHVLIGDFFPSEIPETAYDVQVYSISGFGQGWNEAYLSYRDAPEHIAPYAEMARERAQKQSRSPYINEGIRVPKITVDETCIDPRFLEDPWARFFLDYVPHPVKIESLDEPFVFYIWDTNESWNHPKGSIVGVSEDGTHIIFYLVGP</sequence>
<dbReference type="RefSeq" id="WP_009349788.1">
    <property type="nucleotide sequence ID" value="NZ_GL638136.1"/>
</dbReference>
<dbReference type="HOGENOM" id="CLU_1097915_0_0_9"/>
<comment type="caution">
    <text evidence="2">The sequence shown here is derived from an EMBL/GenBank/DDBJ whole genome shotgun (WGS) entry which is preliminary data.</text>
</comment>
<feature type="transmembrane region" description="Helical" evidence="1">
    <location>
        <begin position="21"/>
        <end position="41"/>
    </location>
</feature>
<keyword evidence="3" id="KW-1185">Reference proteome</keyword>
<dbReference type="Proteomes" id="UP000004633">
    <property type="component" value="Unassembled WGS sequence"/>
</dbReference>
<organism evidence="2 3">
    <name type="scientific">Selenomonas artemidis F0399</name>
    <dbReference type="NCBI Taxonomy" id="749551"/>
    <lineage>
        <taxon>Bacteria</taxon>
        <taxon>Bacillati</taxon>
        <taxon>Bacillota</taxon>
        <taxon>Negativicutes</taxon>
        <taxon>Selenomonadales</taxon>
        <taxon>Selenomonadaceae</taxon>
        <taxon>Selenomonas</taxon>
    </lineage>
</organism>
<keyword evidence="1" id="KW-0812">Transmembrane</keyword>
<evidence type="ECO:0000313" key="2">
    <source>
        <dbReference type="EMBL" id="EFW29675.1"/>
    </source>
</evidence>
<reference evidence="2 3" key="1">
    <citation type="submission" date="2010-08" db="EMBL/GenBank/DDBJ databases">
        <authorList>
            <person name="Weinstock G."/>
            <person name="Sodergren E."/>
            <person name="Clifton S."/>
            <person name="Fulton L."/>
            <person name="Fulton B."/>
            <person name="Courtney L."/>
            <person name="Fronick C."/>
            <person name="Harrison M."/>
            <person name="Strong C."/>
            <person name="Farmer C."/>
            <person name="Delahaunty K."/>
            <person name="Markovic C."/>
            <person name="Hall O."/>
            <person name="Minx P."/>
            <person name="Tomlinson C."/>
            <person name="Mitreva M."/>
            <person name="Hou S."/>
            <person name="Chen J."/>
            <person name="Wollam A."/>
            <person name="Pepin K.H."/>
            <person name="Johnson M."/>
            <person name="Bhonagiri V."/>
            <person name="Zhang X."/>
            <person name="Suruliraj S."/>
            <person name="Warren W."/>
            <person name="Chinwalla A."/>
            <person name="Mardis E.R."/>
            <person name="Wilson R.K."/>
        </authorList>
    </citation>
    <scope>NUCLEOTIDE SEQUENCE [LARGE SCALE GENOMIC DNA]</scope>
    <source>
        <strain evidence="2 3">F0399</strain>
    </source>
</reference>
<proteinExistence type="predicted"/>
<evidence type="ECO:0000256" key="1">
    <source>
        <dbReference type="SAM" id="Phobius"/>
    </source>
</evidence>
<keyword evidence="1" id="KW-1133">Transmembrane helix</keyword>
<protein>
    <submittedName>
        <fullName evidence="2">Uncharacterized protein</fullName>
    </submittedName>
</protein>
<name>E7N2B2_9FIRM</name>
<dbReference type="AlphaFoldDB" id="E7N2B2"/>
<keyword evidence="1" id="KW-0472">Membrane</keyword>
<dbReference type="EMBL" id="AECV01000017">
    <property type="protein sequence ID" value="EFW29675.1"/>
    <property type="molecule type" value="Genomic_DNA"/>
</dbReference>
<gene>
    <name evidence="2" type="ORF">HMPREF9555_01123</name>
</gene>